<dbReference type="EMBL" id="CADEAL010000834">
    <property type="protein sequence ID" value="CAB1425770.1"/>
    <property type="molecule type" value="Genomic_DNA"/>
</dbReference>
<gene>
    <name evidence="2" type="ORF">PLEPLA_LOCUS13703</name>
</gene>
<dbReference type="Proteomes" id="UP001153269">
    <property type="component" value="Unassembled WGS sequence"/>
</dbReference>
<organism evidence="2 3">
    <name type="scientific">Pleuronectes platessa</name>
    <name type="common">European plaice</name>
    <dbReference type="NCBI Taxonomy" id="8262"/>
    <lineage>
        <taxon>Eukaryota</taxon>
        <taxon>Metazoa</taxon>
        <taxon>Chordata</taxon>
        <taxon>Craniata</taxon>
        <taxon>Vertebrata</taxon>
        <taxon>Euteleostomi</taxon>
        <taxon>Actinopterygii</taxon>
        <taxon>Neopterygii</taxon>
        <taxon>Teleostei</taxon>
        <taxon>Neoteleostei</taxon>
        <taxon>Acanthomorphata</taxon>
        <taxon>Carangaria</taxon>
        <taxon>Pleuronectiformes</taxon>
        <taxon>Pleuronectoidei</taxon>
        <taxon>Pleuronectidae</taxon>
        <taxon>Pleuronectes</taxon>
    </lineage>
</organism>
<evidence type="ECO:0000313" key="3">
    <source>
        <dbReference type="Proteomes" id="UP001153269"/>
    </source>
</evidence>
<evidence type="ECO:0000313" key="2">
    <source>
        <dbReference type="EMBL" id="CAB1425770.1"/>
    </source>
</evidence>
<sequence length="193" mass="20667">MKYRDNSGEDKELLFTQEHPSWTTFLPSPGGDCLLSGASVPTGRRSEPGSDSPRAQAAAKENGFTLTLADTAVVAASVASSVTEETERIPSCPTPPPAVCPVQTVALCLVPRLPDGMPADPWDAGLSVQYRPPPLYHLNSGYRVINLPIRSASSNVPSPSSLFITSTRLQVEVPFYPKQLIQSSASKNQSLFL</sequence>
<feature type="region of interest" description="Disordered" evidence="1">
    <location>
        <begin position="1"/>
        <end position="59"/>
    </location>
</feature>
<evidence type="ECO:0000256" key="1">
    <source>
        <dbReference type="SAM" id="MobiDB-lite"/>
    </source>
</evidence>
<dbReference type="AlphaFoldDB" id="A0A9N7U7F7"/>
<feature type="compositionally biased region" description="Basic and acidic residues" evidence="1">
    <location>
        <begin position="1"/>
        <end position="13"/>
    </location>
</feature>
<accession>A0A9N7U7F7</accession>
<comment type="caution">
    <text evidence="2">The sequence shown here is derived from an EMBL/GenBank/DDBJ whole genome shotgun (WGS) entry which is preliminary data.</text>
</comment>
<reference evidence="2" key="1">
    <citation type="submission" date="2020-03" db="EMBL/GenBank/DDBJ databases">
        <authorList>
            <person name="Weist P."/>
        </authorList>
    </citation>
    <scope>NUCLEOTIDE SEQUENCE</scope>
</reference>
<keyword evidence="3" id="KW-1185">Reference proteome</keyword>
<protein>
    <submittedName>
        <fullName evidence="2">Uncharacterized protein</fullName>
    </submittedName>
</protein>
<proteinExistence type="predicted"/>
<name>A0A9N7U7F7_PLEPL</name>